<accession>A0AAV4BJC1</accession>
<dbReference type="Proteomes" id="UP000735302">
    <property type="component" value="Unassembled WGS sequence"/>
</dbReference>
<protein>
    <submittedName>
        <fullName evidence="2">Uncharacterized protein</fullName>
    </submittedName>
</protein>
<evidence type="ECO:0000313" key="3">
    <source>
        <dbReference type="Proteomes" id="UP000735302"/>
    </source>
</evidence>
<dbReference type="EMBL" id="BLXT01005511">
    <property type="protein sequence ID" value="GFO23441.1"/>
    <property type="molecule type" value="Genomic_DNA"/>
</dbReference>
<gene>
    <name evidence="2" type="ORF">PoB_004994600</name>
</gene>
<keyword evidence="3" id="KW-1185">Reference proteome</keyword>
<dbReference type="AlphaFoldDB" id="A0AAV4BJC1"/>
<evidence type="ECO:0000313" key="2">
    <source>
        <dbReference type="EMBL" id="GFO23441.1"/>
    </source>
</evidence>
<name>A0AAV4BJC1_9GAST</name>
<comment type="caution">
    <text evidence="2">The sequence shown here is derived from an EMBL/GenBank/DDBJ whole genome shotgun (WGS) entry which is preliminary data.</text>
</comment>
<sequence>MIGYFGQSDVLRPMPGQNSEFMESTDPPNVITVPAQDASLISVGTNGEYCPASEPWRGVSVHPPWPARQNQNTTDRMDQLEGDLFTRFPEGVMNSINTKTTTTTTTTSATITTTNITITTITTITNTTTTTTTTIATTTTISSKS</sequence>
<proteinExistence type="predicted"/>
<organism evidence="2 3">
    <name type="scientific">Plakobranchus ocellatus</name>
    <dbReference type="NCBI Taxonomy" id="259542"/>
    <lineage>
        <taxon>Eukaryota</taxon>
        <taxon>Metazoa</taxon>
        <taxon>Spiralia</taxon>
        <taxon>Lophotrochozoa</taxon>
        <taxon>Mollusca</taxon>
        <taxon>Gastropoda</taxon>
        <taxon>Heterobranchia</taxon>
        <taxon>Euthyneura</taxon>
        <taxon>Panpulmonata</taxon>
        <taxon>Sacoglossa</taxon>
        <taxon>Placobranchoidea</taxon>
        <taxon>Plakobranchidae</taxon>
        <taxon>Plakobranchus</taxon>
    </lineage>
</organism>
<feature type="region of interest" description="Disordered" evidence="1">
    <location>
        <begin position="1"/>
        <end position="26"/>
    </location>
</feature>
<evidence type="ECO:0000256" key="1">
    <source>
        <dbReference type="SAM" id="MobiDB-lite"/>
    </source>
</evidence>
<reference evidence="2 3" key="1">
    <citation type="journal article" date="2021" name="Elife">
        <title>Chloroplast acquisition without the gene transfer in kleptoplastic sea slugs, Plakobranchus ocellatus.</title>
        <authorList>
            <person name="Maeda T."/>
            <person name="Takahashi S."/>
            <person name="Yoshida T."/>
            <person name="Shimamura S."/>
            <person name="Takaki Y."/>
            <person name="Nagai Y."/>
            <person name="Toyoda A."/>
            <person name="Suzuki Y."/>
            <person name="Arimoto A."/>
            <person name="Ishii H."/>
            <person name="Satoh N."/>
            <person name="Nishiyama T."/>
            <person name="Hasebe M."/>
            <person name="Maruyama T."/>
            <person name="Minagawa J."/>
            <person name="Obokata J."/>
            <person name="Shigenobu S."/>
        </authorList>
    </citation>
    <scope>NUCLEOTIDE SEQUENCE [LARGE SCALE GENOMIC DNA]</scope>
</reference>